<dbReference type="InterPro" id="IPR020846">
    <property type="entry name" value="MFS_dom"/>
</dbReference>
<keyword evidence="3" id="KW-1003">Cell membrane</keyword>
<dbReference type="KEGG" id="dpa:109541537"/>
<dbReference type="SUPFAM" id="SSF103473">
    <property type="entry name" value="MFS general substrate transporter"/>
    <property type="match status" value="1"/>
</dbReference>
<feature type="transmembrane region" description="Helical" evidence="10">
    <location>
        <begin position="420"/>
        <end position="441"/>
    </location>
</feature>
<dbReference type="PANTHER" id="PTHR48021:SF47">
    <property type="entry name" value="GH17672P"/>
    <property type="match status" value="1"/>
</dbReference>
<feature type="domain" description="Major facilitator superfamily (MFS) profile" evidence="11">
    <location>
        <begin position="11"/>
        <end position="445"/>
    </location>
</feature>
<dbReference type="PROSITE" id="PS00216">
    <property type="entry name" value="SUGAR_TRANSPORT_1"/>
    <property type="match status" value="1"/>
</dbReference>
<dbReference type="InterPro" id="IPR005829">
    <property type="entry name" value="Sugar_transporter_CS"/>
</dbReference>
<proteinExistence type="inferred from homology"/>
<sequence>MGQRDTKVKGFIYFAAISTSLTTFSTGVCFVWTSPIIPKFQSEDVELNPIGRPVTITESAWIVAAMTLGLMIGPILAVLALRFSTKKTVLLLAVGPILFGHITCIFANKANLFIFARILMGIGSGAVWSVLGTFIAEIAENKNRGFLGSFPGIASNIGSLSVYVIGPYTKIWQFSIVQIVPIILFCMTFGFLVPDSPYDLIVRGKSDLAEKSLKKLRQTDKVGKELLFVQETVQRGNECKIQFAELIKDRGFRKGLTISTTLMIFQQLTGILAVVSYAETIFRLAGDFIPPSISPMILGVVATTSQLISSKLIDKMGRKMLFSGACISEAISLFALGFYFFRLNHGLDVSAISWVPIASLAIFMFSFNSGLGNIPWIVTGEIFSSKVKPIASTITALSNFIVSFLIVICFPYMIEYFGMGPTFWFFGCCMVLGAIVCIWLLPETKGKSFLEIQDLLKN</sequence>
<evidence type="ECO:0000256" key="8">
    <source>
        <dbReference type="ARBA" id="ARBA00023180"/>
    </source>
</evidence>
<feature type="transmembrane region" description="Helical" evidence="10">
    <location>
        <begin position="146"/>
        <end position="165"/>
    </location>
</feature>
<dbReference type="PRINTS" id="PR00171">
    <property type="entry name" value="SUGRTRNSPORT"/>
</dbReference>
<dbReference type="InterPro" id="IPR005828">
    <property type="entry name" value="MFS_sugar_transport-like"/>
</dbReference>
<feature type="transmembrane region" description="Helical" evidence="10">
    <location>
        <begin position="114"/>
        <end position="134"/>
    </location>
</feature>
<feature type="transmembrane region" description="Helical" evidence="10">
    <location>
        <begin position="256"/>
        <end position="276"/>
    </location>
</feature>
<reference evidence="12" key="2">
    <citation type="submission" date="2024-08" db="UniProtKB">
        <authorList>
            <consortium name="EnsemblMetazoa"/>
        </authorList>
    </citation>
    <scope>IDENTIFICATION</scope>
</reference>
<comment type="subcellular location">
    <subcellularLocation>
        <location evidence="1">Cell membrane</location>
        <topology evidence="1">Multi-pass membrane protein</topology>
    </subcellularLocation>
</comment>
<evidence type="ECO:0000256" key="3">
    <source>
        <dbReference type="ARBA" id="ARBA00022475"/>
    </source>
</evidence>
<evidence type="ECO:0000256" key="10">
    <source>
        <dbReference type="SAM" id="Phobius"/>
    </source>
</evidence>
<feature type="transmembrane region" description="Helical" evidence="10">
    <location>
        <begin position="320"/>
        <end position="341"/>
    </location>
</feature>
<evidence type="ECO:0000256" key="6">
    <source>
        <dbReference type="ARBA" id="ARBA00022989"/>
    </source>
</evidence>
<evidence type="ECO:0000313" key="12">
    <source>
        <dbReference type="EnsemblMetazoa" id="XP_019765975.1"/>
    </source>
</evidence>
<dbReference type="GO" id="GO:0022857">
    <property type="term" value="F:transmembrane transporter activity"/>
    <property type="evidence" value="ECO:0007669"/>
    <property type="project" value="InterPro"/>
</dbReference>
<dbReference type="AlphaFoldDB" id="A0AAR5PY99"/>
<accession>A0AAR5PY99</accession>
<evidence type="ECO:0000256" key="4">
    <source>
        <dbReference type="ARBA" id="ARBA00022597"/>
    </source>
</evidence>
<feature type="transmembrane region" description="Helical" evidence="10">
    <location>
        <begin position="353"/>
        <end position="378"/>
    </location>
</feature>
<feature type="transmembrane region" description="Helical" evidence="10">
    <location>
        <begin position="390"/>
        <end position="414"/>
    </location>
</feature>
<keyword evidence="8" id="KW-0325">Glycoprotein</keyword>
<dbReference type="NCBIfam" id="TIGR00879">
    <property type="entry name" value="SP"/>
    <property type="match status" value="1"/>
</dbReference>
<protein>
    <recommendedName>
        <fullName evidence="11">Major facilitator superfamily (MFS) profile domain-containing protein</fullName>
    </recommendedName>
</protein>
<feature type="transmembrane region" description="Helical" evidence="10">
    <location>
        <begin position="60"/>
        <end position="81"/>
    </location>
</feature>
<feature type="transmembrane region" description="Helical" evidence="10">
    <location>
        <begin position="88"/>
        <end position="108"/>
    </location>
</feature>
<comment type="similarity">
    <text evidence="9">Belongs to the major facilitator superfamily. Sugar transporter (TC 2.A.1.1) family.</text>
</comment>
<feature type="transmembrane region" description="Helical" evidence="10">
    <location>
        <begin position="171"/>
        <end position="193"/>
    </location>
</feature>
<organism evidence="12 13">
    <name type="scientific">Dendroctonus ponderosae</name>
    <name type="common">Mountain pine beetle</name>
    <dbReference type="NCBI Taxonomy" id="77166"/>
    <lineage>
        <taxon>Eukaryota</taxon>
        <taxon>Metazoa</taxon>
        <taxon>Ecdysozoa</taxon>
        <taxon>Arthropoda</taxon>
        <taxon>Hexapoda</taxon>
        <taxon>Insecta</taxon>
        <taxon>Pterygota</taxon>
        <taxon>Neoptera</taxon>
        <taxon>Endopterygota</taxon>
        <taxon>Coleoptera</taxon>
        <taxon>Polyphaga</taxon>
        <taxon>Cucujiformia</taxon>
        <taxon>Curculionidae</taxon>
        <taxon>Scolytinae</taxon>
        <taxon>Dendroctonus</taxon>
    </lineage>
</organism>
<dbReference type="InterPro" id="IPR036259">
    <property type="entry name" value="MFS_trans_sf"/>
</dbReference>
<evidence type="ECO:0000259" key="11">
    <source>
        <dbReference type="PROSITE" id="PS50850"/>
    </source>
</evidence>
<reference evidence="13" key="1">
    <citation type="journal article" date="2013" name="Genome Biol.">
        <title>Draft genome of the mountain pine beetle, Dendroctonus ponderosae Hopkins, a major forest pest.</title>
        <authorList>
            <person name="Keeling C.I."/>
            <person name="Yuen M.M."/>
            <person name="Liao N.Y."/>
            <person name="Docking T.R."/>
            <person name="Chan S.K."/>
            <person name="Taylor G.A."/>
            <person name="Palmquist D.L."/>
            <person name="Jackman S.D."/>
            <person name="Nguyen A."/>
            <person name="Li M."/>
            <person name="Henderson H."/>
            <person name="Janes J.K."/>
            <person name="Zhao Y."/>
            <person name="Pandoh P."/>
            <person name="Moore R."/>
            <person name="Sperling F.A."/>
            <person name="Huber D.P."/>
            <person name="Birol I."/>
            <person name="Jones S.J."/>
            <person name="Bohlmann J."/>
        </authorList>
    </citation>
    <scope>NUCLEOTIDE SEQUENCE</scope>
</reference>
<dbReference type="Gene3D" id="1.20.1250.20">
    <property type="entry name" value="MFS general substrate transporter like domains"/>
    <property type="match status" value="1"/>
</dbReference>
<keyword evidence="5 10" id="KW-0812">Transmembrane</keyword>
<dbReference type="Proteomes" id="UP000019118">
    <property type="component" value="Unassembled WGS sequence"/>
</dbReference>
<dbReference type="FunFam" id="1.20.1250.20:FF:000218">
    <property type="entry name" value="facilitated trehalose transporter Tret1"/>
    <property type="match status" value="1"/>
</dbReference>
<keyword evidence="13" id="KW-1185">Reference proteome</keyword>
<evidence type="ECO:0000313" key="13">
    <source>
        <dbReference type="Proteomes" id="UP000019118"/>
    </source>
</evidence>
<evidence type="ECO:0000256" key="7">
    <source>
        <dbReference type="ARBA" id="ARBA00023136"/>
    </source>
</evidence>
<feature type="transmembrane region" description="Helical" evidence="10">
    <location>
        <begin position="12"/>
        <end position="33"/>
    </location>
</feature>
<dbReference type="EnsemblMetazoa" id="XM_019910416.1">
    <property type="protein sequence ID" value="XP_019765975.1"/>
    <property type="gene ID" value="LOC109541537"/>
</dbReference>
<dbReference type="GeneID" id="109541537"/>
<dbReference type="GO" id="GO:0005886">
    <property type="term" value="C:plasma membrane"/>
    <property type="evidence" value="ECO:0007669"/>
    <property type="project" value="UniProtKB-SubCell"/>
</dbReference>
<feature type="transmembrane region" description="Helical" evidence="10">
    <location>
        <begin position="288"/>
        <end position="308"/>
    </location>
</feature>
<keyword evidence="4" id="KW-0762">Sugar transport</keyword>
<keyword evidence="7 10" id="KW-0472">Membrane</keyword>
<evidence type="ECO:0000256" key="1">
    <source>
        <dbReference type="ARBA" id="ARBA00004651"/>
    </source>
</evidence>
<keyword evidence="2 9" id="KW-0813">Transport</keyword>
<evidence type="ECO:0000256" key="9">
    <source>
        <dbReference type="RuleBase" id="RU003346"/>
    </source>
</evidence>
<dbReference type="InterPro" id="IPR050549">
    <property type="entry name" value="MFS_Trehalose_Transporter"/>
</dbReference>
<name>A0AAR5PY99_DENPD</name>
<evidence type="ECO:0000256" key="5">
    <source>
        <dbReference type="ARBA" id="ARBA00022692"/>
    </source>
</evidence>
<dbReference type="InterPro" id="IPR003663">
    <property type="entry name" value="Sugar/inositol_transpt"/>
</dbReference>
<dbReference type="Pfam" id="PF00083">
    <property type="entry name" value="Sugar_tr"/>
    <property type="match status" value="1"/>
</dbReference>
<evidence type="ECO:0000256" key="2">
    <source>
        <dbReference type="ARBA" id="ARBA00022448"/>
    </source>
</evidence>
<dbReference type="PROSITE" id="PS00217">
    <property type="entry name" value="SUGAR_TRANSPORT_2"/>
    <property type="match status" value="1"/>
</dbReference>
<keyword evidence="6 10" id="KW-1133">Transmembrane helix</keyword>
<dbReference type="PANTHER" id="PTHR48021">
    <property type="match status" value="1"/>
</dbReference>
<dbReference type="PROSITE" id="PS50850">
    <property type="entry name" value="MFS"/>
    <property type="match status" value="1"/>
</dbReference>